<keyword evidence="4" id="KW-1185">Reference proteome</keyword>
<evidence type="ECO:0000256" key="1">
    <source>
        <dbReference type="ARBA" id="ARBA00038310"/>
    </source>
</evidence>
<organism evidence="3 4">
    <name type="scientific">Novipirellula rosea</name>
    <dbReference type="NCBI Taxonomy" id="1031540"/>
    <lineage>
        <taxon>Bacteria</taxon>
        <taxon>Pseudomonadati</taxon>
        <taxon>Planctomycetota</taxon>
        <taxon>Planctomycetia</taxon>
        <taxon>Pirellulales</taxon>
        <taxon>Pirellulaceae</taxon>
        <taxon>Novipirellula</taxon>
    </lineage>
</organism>
<comment type="similarity">
    <text evidence="1">Belongs to the metallo-dependent hydrolases superfamily.</text>
</comment>
<dbReference type="Pfam" id="PF04909">
    <property type="entry name" value="Amidohydro_2"/>
    <property type="match status" value="1"/>
</dbReference>
<proteinExistence type="inferred from homology"/>
<dbReference type="Gene3D" id="3.20.20.140">
    <property type="entry name" value="Metal-dependent hydrolases"/>
    <property type="match status" value="1"/>
</dbReference>
<dbReference type="InterPro" id="IPR032466">
    <property type="entry name" value="Metal_Hydrolase"/>
</dbReference>
<gene>
    <name evidence="3" type="ORF">GCM10023156_52160</name>
</gene>
<name>A0ABP8NCH0_9BACT</name>
<dbReference type="PANTHER" id="PTHR43569">
    <property type="entry name" value="AMIDOHYDROLASE"/>
    <property type="match status" value="1"/>
</dbReference>
<evidence type="ECO:0000313" key="4">
    <source>
        <dbReference type="Proteomes" id="UP001500840"/>
    </source>
</evidence>
<reference evidence="4" key="1">
    <citation type="journal article" date="2019" name="Int. J. Syst. Evol. Microbiol.">
        <title>The Global Catalogue of Microorganisms (GCM) 10K type strain sequencing project: providing services to taxonomists for standard genome sequencing and annotation.</title>
        <authorList>
            <consortium name="The Broad Institute Genomics Platform"/>
            <consortium name="The Broad Institute Genome Sequencing Center for Infectious Disease"/>
            <person name="Wu L."/>
            <person name="Ma J."/>
        </authorList>
    </citation>
    <scope>NUCLEOTIDE SEQUENCE [LARGE SCALE GENOMIC DNA]</scope>
    <source>
        <strain evidence="4">JCM 17759</strain>
    </source>
</reference>
<dbReference type="PANTHER" id="PTHR43569:SF2">
    <property type="entry name" value="AMIDOHYDROLASE-RELATED DOMAIN-CONTAINING PROTEIN"/>
    <property type="match status" value="1"/>
</dbReference>
<evidence type="ECO:0000313" key="3">
    <source>
        <dbReference type="EMBL" id="GAA4465028.1"/>
    </source>
</evidence>
<dbReference type="RefSeq" id="WP_339942221.1">
    <property type="nucleotide sequence ID" value="NZ_BAABGA010000073.1"/>
</dbReference>
<feature type="domain" description="Amidohydrolase-related" evidence="2">
    <location>
        <begin position="3"/>
        <end position="275"/>
    </location>
</feature>
<dbReference type="EMBL" id="BAABGA010000073">
    <property type="protein sequence ID" value="GAA4465028.1"/>
    <property type="molecule type" value="Genomic_DNA"/>
</dbReference>
<dbReference type="Proteomes" id="UP001500840">
    <property type="component" value="Unassembled WGS sequence"/>
</dbReference>
<sequence length="276" mass="31727">MLIDCHHHLWKYSAEQYGWISDEMSVLKQDFWTAELRQISSESAITGFVSVQARQSLSETDDLLRFAATEPLVRGVVGWVPLAADDVEKSLDRYADAKLLKGVRHVVQDEPDDRFLLGSDFNRGVSLLKDRGLVYDILIFARQLPAAVEFASQHPDQVFVLDHVAKPTIKKSEFDQNWEIHFRELAKRDNVACKFSGIATEVRDPSWDIETLRPYWDIALEAFGPKRLMYASDWPVCLLASEYSRWLGVVRQLASELSQDEQDDFFANNAIRQYQL</sequence>
<comment type="caution">
    <text evidence="3">The sequence shown here is derived from an EMBL/GenBank/DDBJ whole genome shotgun (WGS) entry which is preliminary data.</text>
</comment>
<accession>A0ABP8NCH0</accession>
<dbReference type="InterPro" id="IPR052350">
    <property type="entry name" value="Metallo-dep_Lactonases"/>
</dbReference>
<protein>
    <submittedName>
        <fullName evidence="3">Amidohydrolase family protein</fullName>
    </submittedName>
</protein>
<dbReference type="InterPro" id="IPR006680">
    <property type="entry name" value="Amidohydro-rel"/>
</dbReference>
<evidence type="ECO:0000259" key="2">
    <source>
        <dbReference type="Pfam" id="PF04909"/>
    </source>
</evidence>
<dbReference type="SUPFAM" id="SSF51556">
    <property type="entry name" value="Metallo-dependent hydrolases"/>
    <property type="match status" value="1"/>
</dbReference>